<evidence type="ECO:0000313" key="3">
    <source>
        <dbReference type="Proteomes" id="UP000624279"/>
    </source>
</evidence>
<reference evidence="2 3" key="1">
    <citation type="submission" date="2020-08" db="EMBL/GenBank/DDBJ databases">
        <title>Novel species isolated from subtropical streams in China.</title>
        <authorList>
            <person name="Lu H."/>
        </authorList>
    </citation>
    <scope>NUCLEOTIDE SEQUENCE [LARGE SCALE GENOMIC DNA]</scope>
    <source>
        <strain evidence="2 3">LX15W</strain>
    </source>
</reference>
<feature type="transmembrane region" description="Helical" evidence="1">
    <location>
        <begin position="12"/>
        <end position="35"/>
    </location>
</feature>
<keyword evidence="1" id="KW-0472">Membrane</keyword>
<dbReference type="Pfam" id="PF07963">
    <property type="entry name" value="N_methyl"/>
    <property type="match status" value="1"/>
</dbReference>
<dbReference type="SUPFAM" id="SSF54523">
    <property type="entry name" value="Pili subunits"/>
    <property type="match status" value="1"/>
</dbReference>
<dbReference type="RefSeq" id="WP_186942886.1">
    <property type="nucleotide sequence ID" value="NZ_JACOGA010000014.1"/>
</dbReference>
<proteinExistence type="predicted"/>
<dbReference type="Gene3D" id="3.30.700.10">
    <property type="entry name" value="Glycoprotein, Type 4 Pilin"/>
    <property type="match status" value="1"/>
</dbReference>
<dbReference type="PROSITE" id="PS00409">
    <property type="entry name" value="PROKAR_NTER_METHYL"/>
    <property type="match status" value="1"/>
</dbReference>
<name>A0ABR6YEB0_9BURK</name>
<keyword evidence="1" id="KW-0812">Transmembrane</keyword>
<evidence type="ECO:0000313" key="2">
    <source>
        <dbReference type="EMBL" id="MBC3874899.1"/>
    </source>
</evidence>
<dbReference type="InterPro" id="IPR045584">
    <property type="entry name" value="Pilin-like"/>
</dbReference>
<dbReference type="NCBIfam" id="TIGR02532">
    <property type="entry name" value="IV_pilin_GFxxxE"/>
    <property type="match status" value="1"/>
</dbReference>
<dbReference type="InterPro" id="IPR012902">
    <property type="entry name" value="N_methyl_site"/>
</dbReference>
<organism evidence="2 3">
    <name type="scientific">Undibacterium flavidum</name>
    <dbReference type="NCBI Taxonomy" id="2762297"/>
    <lineage>
        <taxon>Bacteria</taxon>
        <taxon>Pseudomonadati</taxon>
        <taxon>Pseudomonadota</taxon>
        <taxon>Betaproteobacteria</taxon>
        <taxon>Burkholderiales</taxon>
        <taxon>Oxalobacteraceae</taxon>
        <taxon>Undibacterium</taxon>
    </lineage>
</organism>
<dbReference type="EMBL" id="JACOGA010000014">
    <property type="protein sequence ID" value="MBC3874899.1"/>
    <property type="molecule type" value="Genomic_DNA"/>
</dbReference>
<comment type="caution">
    <text evidence="2">The sequence shown here is derived from an EMBL/GenBank/DDBJ whole genome shotgun (WGS) entry which is preliminary data.</text>
</comment>
<keyword evidence="3" id="KW-1185">Reference proteome</keyword>
<sequence>MQALKHVKLSGFTLIELLVTLAILSVLATLSVPVMQVANQRIKEKELRLALREIRTAIDAYKRAYDDGKIMNSPLLSGYPTSLDILVNGVPNQRDPLHHKLYFLRKIPADPMLDNEQSEQATWGLRSYDSDTQNPRDGVDVYDIYSTSEKVSLNGQAYKKW</sequence>
<keyword evidence="1" id="KW-1133">Transmembrane helix</keyword>
<evidence type="ECO:0000256" key="1">
    <source>
        <dbReference type="SAM" id="Phobius"/>
    </source>
</evidence>
<gene>
    <name evidence="2" type="ORF">H8K55_15005</name>
</gene>
<dbReference type="Proteomes" id="UP000624279">
    <property type="component" value="Unassembled WGS sequence"/>
</dbReference>
<protein>
    <submittedName>
        <fullName evidence="2">Type II secretion system protein</fullName>
    </submittedName>
</protein>
<accession>A0ABR6YEB0</accession>